<accession>A0ABV0SRJ4</accession>
<proteinExistence type="predicted"/>
<sequence>MDLTRLFVLSLLLVCAILSAALGNQTGRIKVVFTPTICKVTCIGSRCHNNCEKGNTTTIISENGHTTDTLTAPNFRVAGCQSQGMKHLGYSEVEPRTYLLQGNSATNLVTVQPNSRI</sequence>
<feature type="chain" id="PRO_5046828438" evidence="1">
    <location>
        <begin position="24"/>
        <end position="117"/>
    </location>
</feature>
<evidence type="ECO:0000313" key="3">
    <source>
        <dbReference type="Proteomes" id="UP001482620"/>
    </source>
</evidence>
<keyword evidence="3" id="KW-1185">Reference proteome</keyword>
<evidence type="ECO:0000256" key="1">
    <source>
        <dbReference type="SAM" id="SignalP"/>
    </source>
</evidence>
<evidence type="ECO:0000313" key="2">
    <source>
        <dbReference type="EMBL" id="MEQ2223215.1"/>
    </source>
</evidence>
<gene>
    <name evidence="2" type="ORF">ILYODFUR_034476</name>
</gene>
<protein>
    <submittedName>
        <fullName evidence="2">Uncharacterized protein</fullName>
    </submittedName>
</protein>
<organism evidence="2 3">
    <name type="scientific">Ilyodon furcidens</name>
    <name type="common">goldbreast splitfin</name>
    <dbReference type="NCBI Taxonomy" id="33524"/>
    <lineage>
        <taxon>Eukaryota</taxon>
        <taxon>Metazoa</taxon>
        <taxon>Chordata</taxon>
        <taxon>Craniata</taxon>
        <taxon>Vertebrata</taxon>
        <taxon>Euteleostomi</taxon>
        <taxon>Actinopterygii</taxon>
        <taxon>Neopterygii</taxon>
        <taxon>Teleostei</taxon>
        <taxon>Neoteleostei</taxon>
        <taxon>Acanthomorphata</taxon>
        <taxon>Ovalentaria</taxon>
        <taxon>Atherinomorphae</taxon>
        <taxon>Cyprinodontiformes</taxon>
        <taxon>Goodeidae</taxon>
        <taxon>Ilyodon</taxon>
    </lineage>
</organism>
<comment type="caution">
    <text evidence="2">The sequence shown here is derived from an EMBL/GenBank/DDBJ whole genome shotgun (WGS) entry which is preliminary data.</text>
</comment>
<dbReference type="Proteomes" id="UP001482620">
    <property type="component" value="Unassembled WGS sequence"/>
</dbReference>
<dbReference type="EMBL" id="JAHRIQ010006224">
    <property type="protein sequence ID" value="MEQ2223215.1"/>
    <property type="molecule type" value="Genomic_DNA"/>
</dbReference>
<reference evidence="2 3" key="1">
    <citation type="submission" date="2021-06" db="EMBL/GenBank/DDBJ databases">
        <authorList>
            <person name="Palmer J.M."/>
        </authorList>
    </citation>
    <scope>NUCLEOTIDE SEQUENCE [LARGE SCALE GENOMIC DNA]</scope>
    <source>
        <strain evidence="3">if_2019</strain>
        <tissue evidence="2">Muscle</tissue>
    </source>
</reference>
<keyword evidence="1" id="KW-0732">Signal</keyword>
<feature type="signal peptide" evidence="1">
    <location>
        <begin position="1"/>
        <end position="23"/>
    </location>
</feature>
<name>A0ABV0SRJ4_9TELE</name>